<feature type="domain" description="Nucleotide-diphospho-sugar transferase" evidence="1">
    <location>
        <begin position="83"/>
        <end position="286"/>
    </location>
</feature>
<dbReference type="InterPro" id="IPR052636">
    <property type="entry name" value="UDP-D-xylose:L-fucose_XylT"/>
</dbReference>
<accession>A0AAD9K6F3</accession>
<dbReference type="InterPro" id="IPR005069">
    <property type="entry name" value="Nucl-diP-sugar_transferase"/>
</dbReference>
<dbReference type="Proteomes" id="UP001208570">
    <property type="component" value="Unassembled WGS sequence"/>
</dbReference>
<proteinExistence type="predicted"/>
<protein>
    <recommendedName>
        <fullName evidence="1">Nucleotide-diphospho-sugar transferase domain-containing protein</fullName>
    </recommendedName>
</protein>
<dbReference type="EMBL" id="JAODUP010000047">
    <property type="protein sequence ID" value="KAK2165659.1"/>
    <property type="molecule type" value="Genomic_DNA"/>
</dbReference>
<sequence>MLSLTTDHSLNDGQLEKVWNRINSSGEQTPPYSIQPEISETTDFESALRDTVVDDVIVMAVISINMVEMAMNFYFSSIVKFNITNLIYISVDHESCDYVMARRADVNFRCHVFREDDEHVKLTMFDNSGVFARRTNIKPLAAYAILSHGYEVLITDLDIVYLKNPISYIKRLCKESDCDMAIQMDVHEYNSGFLYARPTTSTMAVYNRTLQWSKMISAIDQECFNNALKDLKNSTAPRIVKLKSDEFPSGKIAFPGQSCPSKSFLNKVYIVHGNWLRFHEDKIHRFKDCLLWDYDGDDGYYSNPERRYVTFVNHVMSKDLTPTLLNLFAIGQILNRTAILPKVIKKGRKDIVNSWRLLKGKVFQHGAFDKATGNNYRFGKFLRHRLVPDEVNSSLSAVYSFDPDCCQGDHDTVILTPRDQERGPTVKDIQDWFGREHYAVLRLKPLIKRYENLDYENILSRDLYNILMYKRLDV</sequence>
<name>A0AAD9K6F3_9ANNE</name>
<gene>
    <name evidence="2" type="ORF">LSH36_47g07045</name>
</gene>
<reference evidence="2" key="1">
    <citation type="journal article" date="2023" name="Mol. Biol. Evol.">
        <title>Third-Generation Sequencing Reveals the Adaptive Role of the Epigenome in Three Deep-Sea Polychaetes.</title>
        <authorList>
            <person name="Perez M."/>
            <person name="Aroh O."/>
            <person name="Sun Y."/>
            <person name="Lan Y."/>
            <person name="Juniper S.K."/>
            <person name="Young C.R."/>
            <person name="Angers B."/>
            <person name="Qian P.Y."/>
        </authorList>
    </citation>
    <scope>NUCLEOTIDE SEQUENCE</scope>
    <source>
        <strain evidence="2">P08H-3</strain>
    </source>
</reference>
<dbReference type="PANTHER" id="PTHR47032">
    <property type="entry name" value="UDP-D-XYLOSE:L-FUCOSE ALPHA-1,3-D-XYLOSYLTRANSFERASE-RELATED"/>
    <property type="match status" value="1"/>
</dbReference>
<dbReference type="GO" id="GO:0005794">
    <property type="term" value="C:Golgi apparatus"/>
    <property type="evidence" value="ECO:0007669"/>
    <property type="project" value="TreeGrafter"/>
</dbReference>
<evidence type="ECO:0000313" key="2">
    <source>
        <dbReference type="EMBL" id="KAK2165659.1"/>
    </source>
</evidence>
<organism evidence="2 3">
    <name type="scientific">Paralvinella palmiformis</name>
    <dbReference type="NCBI Taxonomy" id="53620"/>
    <lineage>
        <taxon>Eukaryota</taxon>
        <taxon>Metazoa</taxon>
        <taxon>Spiralia</taxon>
        <taxon>Lophotrochozoa</taxon>
        <taxon>Annelida</taxon>
        <taxon>Polychaeta</taxon>
        <taxon>Sedentaria</taxon>
        <taxon>Canalipalpata</taxon>
        <taxon>Terebellida</taxon>
        <taxon>Terebelliformia</taxon>
        <taxon>Alvinellidae</taxon>
        <taxon>Paralvinella</taxon>
    </lineage>
</organism>
<evidence type="ECO:0000313" key="3">
    <source>
        <dbReference type="Proteomes" id="UP001208570"/>
    </source>
</evidence>
<dbReference type="PANTHER" id="PTHR47032:SF1">
    <property type="entry name" value="UDP-D-XYLOSE:L-FUCOSE ALPHA-1,3-D-XYLOSYLTRANSFERASE-RELATED"/>
    <property type="match status" value="1"/>
</dbReference>
<comment type="caution">
    <text evidence="2">The sequence shown here is derived from an EMBL/GenBank/DDBJ whole genome shotgun (WGS) entry which is preliminary data.</text>
</comment>
<dbReference type="Pfam" id="PF03407">
    <property type="entry name" value="Nucleotid_trans"/>
    <property type="match status" value="1"/>
</dbReference>
<keyword evidence="3" id="KW-1185">Reference proteome</keyword>
<evidence type="ECO:0000259" key="1">
    <source>
        <dbReference type="Pfam" id="PF03407"/>
    </source>
</evidence>
<dbReference type="AlphaFoldDB" id="A0AAD9K6F3"/>
<dbReference type="GO" id="GO:0016757">
    <property type="term" value="F:glycosyltransferase activity"/>
    <property type="evidence" value="ECO:0007669"/>
    <property type="project" value="TreeGrafter"/>
</dbReference>